<reference evidence="5" key="1">
    <citation type="submission" date="2017-08" db="EMBL/GenBank/DDBJ databases">
        <authorList>
            <person name="Varghese N."/>
            <person name="Submissions S."/>
        </authorList>
    </citation>
    <scope>NUCLEOTIDE SEQUENCE [LARGE SCALE GENOMIC DNA]</scope>
    <source>
        <strain evidence="5">USBA17B2</strain>
    </source>
</reference>
<evidence type="ECO:0000313" key="5">
    <source>
        <dbReference type="Proteomes" id="UP000219688"/>
    </source>
</evidence>
<dbReference type="AlphaFoldDB" id="A0A285VVH1"/>
<evidence type="ECO:0000256" key="2">
    <source>
        <dbReference type="ARBA" id="ARBA00023315"/>
    </source>
</evidence>
<dbReference type="CDD" id="cd04301">
    <property type="entry name" value="NAT_SF"/>
    <property type="match status" value="1"/>
</dbReference>
<dbReference type="RefSeq" id="WP_097188938.1">
    <property type="nucleotide sequence ID" value="NZ_OBQK01000011.1"/>
</dbReference>
<dbReference type="InterPro" id="IPR016181">
    <property type="entry name" value="Acyl_CoA_acyltransferase"/>
</dbReference>
<feature type="domain" description="N-acetyltransferase" evidence="3">
    <location>
        <begin position="1"/>
        <end position="149"/>
    </location>
</feature>
<dbReference type="Pfam" id="PF00583">
    <property type="entry name" value="Acetyltransf_1"/>
    <property type="match status" value="1"/>
</dbReference>
<dbReference type="EMBL" id="OBQK01000011">
    <property type="protein sequence ID" value="SOC57246.1"/>
    <property type="molecule type" value="Genomic_DNA"/>
</dbReference>
<protein>
    <submittedName>
        <fullName evidence="4">Acetyltransferase (GNAT) family protein</fullName>
    </submittedName>
</protein>
<evidence type="ECO:0000256" key="1">
    <source>
        <dbReference type="ARBA" id="ARBA00022679"/>
    </source>
</evidence>
<sequence>MDIVRVGPDSELVEGLVAFGRAVVAVDSPWAHPATPARLRGLLAHGWDGEPPSSWVGLEDGEVVAAGGLWASSYDNLRSGWLDLAVLPGHRRRGLGSELLRHLEQEAARRGRTVLGTNFWESEAGHSFVTAARYVQGSTSAVRRQRLDRLPEGWREQVAQARSGPAAAYELVRVRGAVPEDLIEAFAELWAAINDAPNDDLVVEDEVFPVERIRGYERAQLPTNRLYHLIAVHRPDGQLAGHTIVAVDTERPSLGSQHDTTVAPAHRGHRLGLVLKGEMMSWLLADEPALREVETQNAESNAHMIAVNDALGYEVVGRRPEYQKIVR</sequence>
<dbReference type="PANTHER" id="PTHR43877">
    <property type="entry name" value="AMINOALKYLPHOSPHONATE N-ACETYLTRANSFERASE-RELATED-RELATED"/>
    <property type="match status" value="1"/>
</dbReference>
<dbReference type="Proteomes" id="UP000219688">
    <property type="component" value="Unassembled WGS sequence"/>
</dbReference>
<dbReference type="Gene3D" id="3.40.630.30">
    <property type="match status" value="1"/>
</dbReference>
<dbReference type="InterPro" id="IPR050832">
    <property type="entry name" value="Bact_Acetyltransf"/>
</dbReference>
<keyword evidence="2" id="KW-0012">Acyltransferase</keyword>
<keyword evidence="5" id="KW-1185">Reference proteome</keyword>
<evidence type="ECO:0000259" key="3">
    <source>
        <dbReference type="PROSITE" id="PS51186"/>
    </source>
</evidence>
<keyword evidence="1 4" id="KW-0808">Transferase</keyword>
<dbReference type="PROSITE" id="PS51186">
    <property type="entry name" value="GNAT"/>
    <property type="match status" value="2"/>
</dbReference>
<dbReference type="SUPFAM" id="SSF55729">
    <property type="entry name" value="Acyl-CoA N-acyltransferases (Nat)"/>
    <property type="match status" value="2"/>
</dbReference>
<gene>
    <name evidence="4" type="ORF">SAMN05421879_11174</name>
</gene>
<dbReference type="InterPro" id="IPR000182">
    <property type="entry name" value="GNAT_dom"/>
</dbReference>
<organism evidence="4 5">
    <name type="scientific">Ornithinimicrobium cerasi</name>
    <dbReference type="NCBI Taxonomy" id="2248773"/>
    <lineage>
        <taxon>Bacteria</taxon>
        <taxon>Bacillati</taxon>
        <taxon>Actinomycetota</taxon>
        <taxon>Actinomycetes</taxon>
        <taxon>Micrococcales</taxon>
        <taxon>Ornithinimicrobiaceae</taxon>
        <taxon>Ornithinimicrobium</taxon>
    </lineage>
</organism>
<name>A0A285VVH1_9MICO</name>
<proteinExistence type="predicted"/>
<evidence type="ECO:0000313" key="4">
    <source>
        <dbReference type="EMBL" id="SOC57246.1"/>
    </source>
</evidence>
<feature type="domain" description="N-acetyltransferase" evidence="3">
    <location>
        <begin position="180"/>
        <end position="327"/>
    </location>
</feature>
<accession>A0A285VVH1</accession>
<dbReference type="GO" id="GO:0016747">
    <property type="term" value="F:acyltransferase activity, transferring groups other than amino-acyl groups"/>
    <property type="evidence" value="ECO:0007669"/>
    <property type="project" value="InterPro"/>
</dbReference>